<name>A0A8K0JSB2_9TREE</name>
<reference evidence="5" key="1">
    <citation type="submission" date="2020-04" db="EMBL/GenBank/DDBJ databases">
        <title>Analysis of mating type loci in Filobasidium floriforme.</title>
        <authorList>
            <person name="Nowrousian M."/>
        </authorList>
    </citation>
    <scope>NUCLEOTIDE SEQUENCE</scope>
    <source>
        <strain evidence="5">CBS 6242</strain>
    </source>
</reference>
<dbReference type="PANTHER" id="PTHR11240:SF22">
    <property type="entry name" value="RIBONUCLEASE T2"/>
    <property type="match status" value="1"/>
</dbReference>
<dbReference type="Gene3D" id="3.90.730.10">
    <property type="entry name" value="Ribonuclease T2-like"/>
    <property type="match status" value="1"/>
</dbReference>
<dbReference type="SUPFAM" id="SSF55895">
    <property type="entry name" value="Ribonuclease Rh-like"/>
    <property type="match status" value="1"/>
</dbReference>
<dbReference type="EMBL" id="JABELV010000005">
    <property type="protein sequence ID" value="KAG7575248.1"/>
    <property type="molecule type" value="Genomic_DNA"/>
</dbReference>
<dbReference type="PANTHER" id="PTHR11240">
    <property type="entry name" value="RIBONUCLEASE T2"/>
    <property type="match status" value="1"/>
</dbReference>
<dbReference type="OrthoDB" id="435754at2759"/>
<evidence type="ECO:0000256" key="1">
    <source>
        <dbReference type="ARBA" id="ARBA00007469"/>
    </source>
</evidence>
<protein>
    <submittedName>
        <fullName evidence="5">Uncharacterized protein</fullName>
    </submittedName>
</protein>
<proteinExistence type="inferred from homology"/>
<evidence type="ECO:0000256" key="4">
    <source>
        <dbReference type="SAM" id="SignalP"/>
    </source>
</evidence>
<dbReference type="GO" id="GO:0005576">
    <property type="term" value="C:extracellular region"/>
    <property type="evidence" value="ECO:0007669"/>
    <property type="project" value="TreeGrafter"/>
</dbReference>
<dbReference type="InterPro" id="IPR036430">
    <property type="entry name" value="RNase_T2-like_sf"/>
</dbReference>
<evidence type="ECO:0000256" key="3">
    <source>
        <dbReference type="SAM" id="MobiDB-lite"/>
    </source>
</evidence>
<keyword evidence="4" id="KW-0732">Signal</keyword>
<comment type="similarity">
    <text evidence="1 2">Belongs to the RNase T2 family.</text>
</comment>
<dbReference type="GO" id="GO:0006401">
    <property type="term" value="P:RNA catabolic process"/>
    <property type="evidence" value="ECO:0007669"/>
    <property type="project" value="TreeGrafter"/>
</dbReference>
<gene>
    <name evidence="5" type="ORF">FFLO_00412</name>
</gene>
<comment type="caution">
    <text evidence="5">The sequence shown here is derived from an EMBL/GenBank/DDBJ whole genome shotgun (WGS) entry which is preliminary data.</text>
</comment>
<dbReference type="PROSITE" id="PS51257">
    <property type="entry name" value="PROKAR_LIPOPROTEIN"/>
    <property type="match status" value="1"/>
</dbReference>
<evidence type="ECO:0000313" key="6">
    <source>
        <dbReference type="Proteomes" id="UP000812966"/>
    </source>
</evidence>
<feature type="signal peptide" evidence="4">
    <location>
        <begin position="1"/>
        <end position="20"/>
    </location>
</feature>
<feature type="region of interest" description="Disordered" evidence="3">
    <location>
        <begin position="256"/>
        <end position="354"/>
    </location>
</feature>
<keyword evidence="6" id="KW-1185">Reference proteome</keyword>
<evidence type="ECO:0000256" key="2">
    <source>
        <dbReference type="RuleBase" id="RU004328"/>
    </source>
</evidence>
<dbReference type="GO" id="GO:0003723">
    <property type="term" value="F:RNA binding"/>
    <property type="evidence" value="ECO:0007669"/>
    <property type="project" value="InterPro"/>
</dbReference>
<dbReference type="InterPro" id="IPR001568">
    <property type="entry name" value="RNase_T2-like"/>
</dbReference>
<sequence>MLKLPPAILSSLLVALSVNAATSCPPTSSDIVSCSTDANGQDACCVPSPGGTFLFKQRFEPDKGDEGRWGIDGLDVLDCSSNSITPQKPTAPRAYSHEEIGSFCTTSPTFGAEYETWEAEWAESEVGEGLEEIWERAWRTGGRSISTLEPRCFDDYVVGEEVPLFFDSIHHLHQSLEPWRLLADSDITPSEGITYSRAEITNALTGKTGFEPYVSCVNETISTIFWPVHVKGKFQDSRFVAAKDVQVTHVESCPEEGIHYPSIPNVPRAGPSHTWDPITRPSPRSLSQEAIERSQNQGRRSDGDDEDAAPHAAHDKAVNVERLGFFKRADGKREEGKDQEDGWGQRKGTVRDEL</sequence>
<dbReference type="AlphaFoldDB" id="A0A8K0JSB2"/>
<dbReference type="Pfam" id="PF00445">
    <property type="entry name" value="Ribonuclease_T2"/>
    <property type="match status" value="1"/>
</dbReference>
<dbReference type="GO" id="GO:0033897">
    <property type="term" value="F:ribonuclease T2 activity"/>
    <property type="evidence" value="ECO:0007669"/>
    <property type="project" value="InterPro"/>
</dbReference>
<dbReference type="Proteomes" id="UP000812966">
    <property type="component" value="Unassembled WGS sequence"/>
</dbReference>
<feature type="compositionally biased region" description="Basic and acidic residues" evidence="3">
    <location>
        <begin position="308"/>
        <end position="319"/>
    </location>
</feature>
<feature type="chain" id="PRO_5035438024" evidence="4">
    <location>
        <begin position="21"/>
        <end position="354"/>
    </location>
</feature>
<evidence type="ECO:0000313" key="5">
    <source>
        <dbReference type="EMBL" id="KAG7575248.1"/>
    </source>
</evidence>
<feature type="compositionally biased region" description="Basic and acidic residues" evidence="3">
    <location>
        <begin position="327"/>
        <end position="354"/>
    </location>
</feature>
<organism evidence="5 6">
    <name type="scientific">Filobasidium floriforme</name>
    <dbReference type="NCBI Taxonomy" id="5210"/>
    <lineage>
        <taxon>Eukaryota</taxon>
        <taxon>Fungi</taxon>
        <taxon>Dikarya</taxon>
        <taxon>Basidiomycota</taxon>
        <taxon>Agaricomycotina</taxon>
        <taxon>Tremellomycetes</taxon>
        <taxon>Filobasidiales</taxon>
        <taxon>Filobasidiaceae</taxon>
        <taxon>Filobasidium</taxon>
    </lineage>
</organism>
<accession>A0A8K0JSB2</accession>
<feature type="compositionally biased region" description="Polar residues" evidence="3">
    <location>
        <begin position="282"/>
        <end position="298"/>
    </location>
</feature>